<keyword evidence="2" id="KW-0732">Signal</keyword>
<sequence length="241" mass="26937">MEEAGYMTYIEASHQGAIKMTKVTMWRCWMWPLILAWVSMATPTLCQSGDVDWGSGFGFDPAVMSTSNTSQAAGDEPVRMKNSRDSHTSAALPSLSPTLHQEPQPDRCLLHFATDAALARRLKAQREELAYLQAIQHGNQAVMENLAQFVGAVVGDQRYEEVIEENLFGIQEEHKRCREVVEKAEEDLEKQLEGDALDTLAGMQKIREESSAFDAMLRAAADTATGWRAHRRRCRPHSPSS</sequence>
<evidence type="ECO:0000256" key="1">
    <source>
        <dbReference type="SAM" id="MobiDB-lite"/>
    </source>
</evidence>
<evidence type="ECO:0000313" key="3">
    <source>
        <dbReference type="EMBL" id="CAB1456159.1"/>
    </source>
</evidence>
<feature type="compositionally biased region" description="Polar residues" evidence="1">
    <location>
        <begin position="88"/>
        <end position="101"/>
    </location>
</feature>
<feature type="signal peptide" evidence="2">
    <location>
        <begin position="1"/>
        <end position="46"/>
    </location>
</feature>
<dbReference type="AlphaFoldDB" id="A0A9N7VUU7"/>
<gene>
    <name evidence="3" type="ORF">PLEPLA_LOCUS43940</name>
</gene>
<name>A0A9N7VUU7_PLEPL</name>
<dbReference type="EMBL" id="CADEAL010004288">
    <property type="protein sequence ID" value="CAB1456159.1"/>
    <property type="molecule type" value="Genomic_DNA"/>
</dbReference>
<feature type="compositionally biased region" description="Basic and acidic residues" evidence="1">
    <location>
        <begin position="76"/>
        <end position="87"/>
    </location>
</feature>
<keyword evidence="4" id="KW-1185">Reference proteome</keyword>
<proteinExistence type="predicted"/>
<accession>A0A9N7VUU7</accession>
<feature type="chain" id="PRO_5040195570" evidence="2">
    <location>
        <begin position="47"/>
        <end position="241"/>
    </location>
</feature>
<reference evidence="3" key="1">
    <citation type="submission" date="2020-03" db="EMBL/GenBank/DDBJ databases">
        <authorList>
            <person name="Weist P."/>
        </authorList>
    </citation>
    <scope>NUCLEOTIDE SEQUENCE</scope>
</reference>
<dbReference type="Proteomes" id="UP001153269">
    <property type="component" value="Unassembled WGS sequence"/>
</dbReference>
<comment type="caution">
    <text evidence="3">The sequence shown here is derived from an EMBL/GenBank/DDBJ whole genome shotgun (WGS) entry which is preliminary data.</text>
</comment>
<organism evidence="3 4">
    <name type="scientific">Pleuronectes platessa</name>
    <name type="common">European plaice</name>
    <dbReference type="NCBI Taxonomy" id="8262"/>
    <lineage>
        <taxon>Eukaryota</taxon>
        <taxon>Metazoa</taxon>
        <taxon>Chordata</taxon>
        <taxon>Craniata</taxon>
        <taxon>Vertebrata</taxon>
        <taxon>Euteleostomi</taxon>
        <taxon>Actinopterygii</taxon>
        <taxon>Neopterygii</taxon>
        <taxon>Teleostei</taxon>
        <taxon>Neoteleostei</taxon>
        <taxon>Acanthomorphata</taxon>
        <taxon>Carangaria</taxon>
        <taxon>Pleuronectiformes</taxon>
        <taxon>Pleuronectoidei</taxon>
        <taxon>Pleuronectidae</taxon>
        <taxon>Pleuronectes</taxon>
    </lineage>
</organism>
<evidence type="ECO:0000313" key="4">
    <source>
        <dbReference type="Proteomes" id="UP001153269"/>
    </source>
</evidence>
<feature type="region of interest" description="Disordered" evidence="1">
    <location>
        <begin position="67"/>
        <end position="102"/>
    </location>
</feature>
<evidence type="ECO:0000256" key="2">
    <source>
        <dbReference type="SAM" id="SignalP"/>
    </source>
</evidence>
<protein>
    <submittedName>
        <fullName evidence="3">Uncharacterized protein</fullName>
    </submittedName>
</protein>